<feature type="transmembrane region" description="Helical" evidence="1">
    <location>
        <begin position="12"/>
        <end position="31"/>
    </location>
</feature>
<evidence type="ECO:0000256" key="1">
    <source>
        <dbReference type="SAM" id="Phobius"/>
    </source>
</evidence>
<dbReference type="Proteomes" id="UP000618319">
    <property type="component" value="Unassembled WGS sequence"/>
</dbReference>
<keyword evidence="1" id="KW-0812">Transmembrane</keyword>
<protein>
    <submittedName>
        <fullName evidence="2">Uncharacterized protein</fullName>
    </submittedName>
</protein>
<reference evidence="2 3" key="1">
    <citation type="submission" date="2018-02" db="EMBL/GenBank/DDBJ databases">
        <title>Sphingobacterium KA21.</title>
        <authorList>
            <person name="Vasarhelyi B.M."/>
            <person name="Deshmukh S."/>
            <person name="Balint B."/>
            <person name="Kukolya J."/>
        </authorList>
    </citation>
    <scope>NUCLEOTIDE SEQUENCE [LARGE SCALE GENOMIC DNA]</scope>
    <source>
        <strain evidence="2 3">Ka21</strain>
    </source>
</reference>
<dbReference type="EMBL" id="PSKQ01000012">
    <property type="protein sequence ID" value="MBE8719529.1"/>
    <property type="molecule type" value="Genomic_DNA"/>
</dbReference>
<evidence type="ECO:0000313" key="3">
    <source>
        <dbReference type="Proteomes" id="UP000618319"/>
    </source>
</evidence>
<comment type="caution">
    <text evidence="2">The sequence shown here is derived from an EMBL/GenBank/DDBJ whole genome shotgun (WGS) entry which is preliminary data.</text>
</comment>
<keyword evidence="1" id="KW-1133">Transmembrane helix</keyword>
<name>A0ABR9T3S0_9SPHI</name>
<organism evidence="2 3">
    <name type="scientific">Sphingobacterium pedocola</name>
    <dbReference type="NCBI Taxonomy" id="2082722"/>
    <lineage>
        <taxon>Bacteria</taxon>
        <taxon>Pseudomonadati</taxon>
        <taxon>Bacteroidota</taxon>
        <taxon>Sphingobacteriia</taxon>
        <taxon>Sphingobacteriales</taxon>
        <taxon>Sphingobacteriaceae</taxon>
        <taxon>Sphingobacterium</taxon>
    </lineage>
</organism>
<keyword evidence="3" id="KW-1185">Reference proteome</keyword>
<gene>
    <name evidence="2" type="ORF">C4F40_02135</name>
</gene>
<accession>A0ABR9T3S0</accession>
<sequence length="98" mass="11474">MGISERNYDPPLSPTSVVLSLICLGVYLFFWQIRCKKVPYKFIFITKMILLPINNKVIYRVIKEGFWKRNIVSSLCGKLFCGRLWGKVGESVYFYIII</sequence>
<proteinExistence type="predicted"/>
<keyword evidence="1" id="KW-0472">Membrane</keyword>
<evidence type="ECO:0000313" key="2">
    <source>
        <dbReference type="EMBL" id="MBE8719529.1"/>
    </source>
</evidence>